<accession>A0A7S1CSB3</accession>
<feature type="transmembrane region" description="Helical" evidence="1">
    <location>
        <begin position="294"/>
        <end position="314"/>
    </location>
</feature>
<sequence>MFPLTVGHFVGLDDSYFEFDEEHTFNFLTLMSVTTGLSQLQLYVCVSLTAAFFATLVWADITAIERPFRWPKVWETENNACYDDMFCEPSRKDRLIRRPGNTLSNFFYLFSAMIVLTSSYSRAFISEEKTSFILSDATFGTMMLILSISSTVWHGCNAMWSHGVDLWSMDAVIIYLPIRMMSLGVFVTLCKHSWDPIMASHIASAACMLIYAAHILSNGSRWKKKHDQKFWHKHFPFAVRNRLLHSPYVQTKKDDTINSLSLGPIPLYEVYLFALMPVIHNIPSWIMAKKVYESFGSICFARILNISLAVGWAYRMTERWALDACRHIKFFGERMEMAKKNGEHIKSFSWMTLAAVLSPTAVLHYCTGVTLTAAFCHARSVEIIMLQKFLVL</sequence>
<feature type="transmembrane region" description="Helical" evidence="1">
    <location>
        <begin position="137"/>
        <end position="160"/>
    </location>
</feature>
<feature type="transmembrane region" description="Helical" evidence="1">
    <location>
        <begin position="196"/>
        <end position="216"/>
    </location>
</feature>
<feature type="transmembrane region" description="Helical" evidence="1">
    <location>
        <begin position="172"/>
        <end position="190"/>
    </location>
</feature>
<proteinExistence type="predicted"/>
<feature type="transmembrane region" description="Helical" evidence="1">
    <location>
        <begin position="106"/>
        <end position="125"/>
    </location>
</feature>
<keyword evidence="1" id="KW-0812">Transmembrane</keyword>
<evidence type="ECO:0000256" key="1">
    <source>
        <dbReference type="SAM" id="Phobius"/>
    </source>
</evidence>
<name>A0A7S1CSB3_9STRA</name>
<reference evidence="2" key="1">
    <citation type="submission" date="2021-01" db="EMBL/GenBank/DDBJ databases">
        <authorList>
            <person name="Corre E."/>
            <person name="Pelletier E."/>
            <person name="Niang G."/>
            <person name="Scheremetjew M."/>
            <person name="Finn R."/>
            <person name="Kale V."/>
            <person name="Holt S."/>
            <person name="Cochrane G."/>
            <person name="Meng A."/>
            <person name="Brown T."/>
            <person name="Cohen L."/>
        </authorList>
    </citation>
    <scope>NUCLEOTIDE SEQUENCE</scope>
    <source>
        <strain evidence="2">FE60</strain>
    </source>
</reference>
<dbReference type="AlphaFoldDB" id="A0A7S1CSB3"/>
<protein>
    <submittedName>
        <fullName evidence="2">Uncharacterized protein</fullName>
    </submittedName>
</protein>
<organism evidence="2">
    <name type="scientific">Skeletonema marinoi</name>
    <dbReference type="NCBI Taxonomy" id="267567"/>
    <lineage>
        <taxon>Eukaryota</taxon>
        <taxon>Sar</taxon>
        <taxon>Stramenopiles</taxon>
        <taxon>Ochrophyta</taxon>
        <taxon>Bacillariophyta</taxon>
        <taxon>Coscinodiscophyceae</taxon>
        <taxon>Thalassiosirophycidae</taxon>
        <taxon>Thalassiosirales</taxon>
        <taxon>Skeletonemataceae</taxon>
        <taxon>Skeletonema</taxon>
        <taxon>Skeletonema marinoi-dohrnii complex</taxon>
    </lineage>
</organism>
<keyword evidence="1" id="KW-1133">Transmembrane helix</keyword>
<evidence type="ECO:0000313" key="2">
    <source>
        <dbReference type="EMBL" id="CAD8926891.1"/>
    </source>
</evidence>
<gene>
    <name evidence="2" type="ORF">SMAR1040_LOCUS838</name>
</gene>
<feature type="transmembrane region" description="Helical" evidence="1">
    <location>
        <begin position="40"/>
        <end position="59"/>
    </location>
</feature>
<keyword evidence="1" id="KW-0472">Membrane</keyword>
<dbReference type="EMBL" id="HBFU01001284">
    <property type="protein sequence ID" value="CAD8926891.1"/>
    <property type="molecule type" value="Transcribed_RNA"/>
</dbReference>